<organism evidence="12">
    <name type="scientific">Mucochytrium quahogii</name>
    <dbReference type="NCBI Taxonomy" id="96639"/>
    <lineage>
        <taxon>Eukaryota</taxon>
        <taxon>Sar</taxon>
        <taxon>Stramenopiles</taxon>
        <taxon>Bigyra</taxon>
        <taxon>Labyrinthulomycetes</taxon>
        <taxon>Thraustochytrida</taxon>
        <taxon>Thraustochytriidae</taxon>
        <taxon>Mucochytrium</taxon>
    </lineage>
</organism>
<comment type="similarity">
    <text evidence="1 9">Belongs to the class-I aminoacyl-tRNA synthetase family.</text>
</comment>
<evidence type="ECO:0000256" key="9">
    <source>
        <dbReference type="RuleBase" id="RU363035"/>
    </source>
</evidence>
<dbReference type="SUPFAM" id="SSF50677">
    <property type="entry name" value="ValRS/IleRS/LeuRS editing domain"/>
    <property type="match status" value="1"/>
</dbReference>
<name>A0A7S2S7Z8_9STRA</name>
<evidence type="ECO:0000256" key="6">
    <source>
        <dbReference type="ARBA" id="ARBA00022917"/>
    </source>
</evidence>
<keyword evidence="5 9" id="KW-0067">ATP-binding</keyword>
<dbReference type="FunFam" id="3.90.740.10:FF:000001">
    <property type="entry name" value="Leucine--tRNA ligase, cytoplasmic"/>
    <property type="match status" value="1"/>
</dbReference>
<dbReference type="InterPro" id="IPR002300">
    <property type="entry name" value="aa-tRNA-synth_Ia"/>
</dbReference>
<dbReference type="InterPro" id="IPR014729">
    <property type="entry name" value="Rossmann-like_a/b/a_fold"/>
</dbReference>
<keyword evidence="3 9" id="KW-0436">Ligase</keyword>
<dbReference type="GO" id="GO:0006429">
    <property type="term" value="P:leucyl-tRNA aminoacylation"/>
    <property type="evidence" value="ECO:0007669"/>
    <property type="project" value="InterPro"/>
</dbReference>
<feature type="domain" description="Methionyl/Valyl/Leucyl/Isoleucyl-tRNA synthetase anticodon-binding" evidence="11">
    <location>
        <begin position="839"/>
        <end position="959"/>
    </location>
</feature>
<keyword evidence="7 9" id="KW-0030">Aminoacyl-tRNA synthetase</keyword>
<evidence type="ECO:0000256" key="3">
    <source>
        <dbReference type="ARBA" id="ARBA00022598"/>
    </source>
</evidence>
<protein>
    <recommendedName>
        <fullName evidence="2">leucine--tRNA ligase</fullName>
        <ecNumber evidence="2">6.1.1.4</ecNumber>
    </recommendedName>
    <alternativeName>
        <fullName evidence="8">Leucyl-tRNA synthetase</fullName>
    </alternativeName>
</protein>
<evidence type="ECO:0000313" key="12">
    <source>
        <dbReference type="EMBL" id="CAD9692282.1"/>
    </source>
</evidence>
<evidence type="ECO:0000259" key="10">
    <source>
        <dbReference type="Pfam" id="PF00133"/>
    </source>
</evidence>
<evidence type="ECO:0000256" key="5">
    <source>
        <dbReference type="ARBA" id="ARBA00022840"/>
    </source>
</evidence>
<evidence type="ECO:0000256" key="1">
    <source>
        <dbReference type="ARBA" id="ARBA00005594"/>
    </source>
</evidence>
<dbReference type="EMBL" id="HBHK01017776">
    <property type="protein sequence ID" value="CAD9692282.1"/>
    <property type="molecule type" value="Transcribed_RNA"/>
</dbReference>
<dbReference type="GO" id="GO:0002161">
    <property type="term" value="F:aminoacyl-tRNA deacylase activity"/>
    <property type="evidence" value="ECO:0007669"/>
    <property type="project" value="InterPro"/>
</dbReference>
<dbReference type="Gene3D" id="3.90.740.10">
    <property type="entry name" value="Valyl/Leucyl/Isoleucyl-tRNA synthetase, editing domain"/>
    <property type="match status" value="1"/>
</dbReference>
<evidence type="ECO:0000256" key="7">
    <source>
        <dbReference type="ARBA" id="ARBA00023146"/>
    </source>
</evidence>
<evidence type="ECO:0000256" key="4">
    <source>
        <dbReference type="ARBA" id="ARBA00022741"/>
    </source>
</evidence>
<accession>A0A7S2S7Z8</accession>
<feature type="domain" description="Aminoacyl-tRNA synthetase class Ia" evidence="10">
    <location>
        <begin position="184"/>
        <end position="795"/>
    </location>
</feature>
<reference evidence="12" key="1">
    <citation type="submission" date="2021-01" db="EMBL/GenBank/DDBJ databases">
        <authorList>
            <person name="Corre E."/>
            <person name="Pelletier E."/>
            <person name="Niang G."/>
            <person name="Scheremetjew M."/>
            <person name="Finn R."/>
            <person name="Kale V."/>
            <person name="Holt S."/>
            <person name="Cochrane G."/>
            <person name="Meng A."/>
            <person name="Brown T."/>
            <person name="Cohen L."/>
        </authorList>
    </citation>
    <scope>NUCLEOTIDE SEQUENCE</scope>
    <source>
        <strain evidence="12">NY070348D</strain>
    </source>
</reference>
<keyword evidence="4 9" id="KW-0547">Nucleotide-binding</keyword>
<gene>
    <name evidence="12" type="ORF">QSP1433_LOCUS11287</name>
</gene>
<dbReference type="InterPro" id="IPR009080">
    <property type="entry name" value="tRNAsynth_Ia_anticodon-bd"/>
</dbReference>
<dbReference type="Pfam" id="PF08264">
    <property type="entry name" value="Anticodon_1"/>
    <property type="match status" value="1"/>
</dbReference>
<keyword evidence="6 9" id="KW-0648">Protein biosynthesis</keyword>
<dbReference type="SUPFAM" id="SSF47323">
    <property type="entry name" value="Anticodon-binding domain of a subclass of class I aminoacyl-tRNA synthetases"/>
    <property type="match status" value="1"/>
</dbReference>
<sequence>MSDPNGPQFKKRNDFRLIEERIRAKWAKEKVHEVEVDESKESFLVTFPYPYMNGRLHLGHAFSCTKAEFTTRFQRHKGKNVLFPFSFHCTGMPIQGAATKLKLEMEKYGVPPVVPTVKEEAPPPQKQDATAKLGQFKSKKTKTVRKTGAAKLQWDILKMSGIPEEEIPRFADPVYWLNYFPALGEQDLKKFGLHTDWRRSFITTSENKFYDKFIRWQFLRLKDGAKIDFGKRPTIFSPLDKQACADHDRSTGEGVAPQEYTAIKLRLLELGEDALEQNPLLRGPLEAGDVYLVAATLRPETMYGQTNCFVLPSGTYGAYEFDIEKSKGGERVKQVLVCSARAARNMSHQDPFTAIGAQGKLKKLATLTGKQLLGLPLRAPKTSYERVYTLPLLTISMTKGTGIVTSVPSDAPDDYAALRDLQTDEKLRAKHGISEDMVVPFKVIPVVDIPGIGINAAVHMCDKLKIKSQNDTKKLAQAKEEVYKKGFYEGTMVVGADDGIHGMKVCDAKDIIKAKMVSDQEAIIYYEPENEVVSRSGDECVVSYLDQWFLKYGEDEWRAQVLNHVTNVDKFETFTAATRKAFVEVVNWLNEWACSRSFGLGTLLPWDEQFVIESLSDSTVYMAYYTISHLLQGRQSDTDYTGNHGNGSPLGIKPEDMTPEVFDYIFLKKGYPSGCSITEDKLQKMRDSFEYWYPMNLRVSGRDLIRNHLTMCLYNHAAIWHERPEMMPQGFFANGFIEVEGKKMSKSDGNFIMLHEATSGHREFDLDGKKIVVGWTTDATRMALANAGDGLDDANFSVDIANQTILKLNIEVEFAKEWCSSEAQRLLRSEEKESYNFFDRAFDAQMDLAVAKTEAYYEAMRFRDVCVSAFYDFTAFRDTYRDACVKENIPMNAHLIRKFLEILCVMVSPIVTHFSEYIWCDILKKQGTVMDAPWPVVGVPDTAFVRSVEFVNSLPRAVRLKLLKEEQRLQKAAKKAKKDPKSVSVDHLKVTVNLARQFPEEHQKVVNFVKAEFEAANKTFPSDLLKKVKTFVVADSTLKPQMKNLMQAAAGVVTEYEENGDMAFELSVPYDQEAMIRDRYDYLKSAMNVDEFHIVVSDICPKGAIPGKPLISVDE</sequence>
<dbReference type="PROSITE" id="PS00178">
    <property type="entry name" value="AA_TRNA_LIGASE_I"/>
    <property type="match status" value="1"/>
</dbReference>
<dbReference type="Gene3D" id="1.10.730.10">
    <property type="entry name" value="Isoleucyl-tRNA Synthetase, Domain 1"/>
    <property type="match status" value="1"/>
</dbReference>
<dbReference type="SUPFAM" id="SSF52374">
    <property type="entry name" value="Nucleotidylyl transferase"/>
    <property type="match status" value="1"/>
</dbReference>
<dbReference type="InterPro" id="IPR001412">
    <property type="entry name" value="aa-tRNA-synth_I_CS"/>
</dbReference>
<dbReference type="InterPro" id="IPR013155">
    <property type="entry name" value="M/V/L/I-tRNA-synth_anticd-bd"/>
</dbReference>
<dbReference type="EC" id="6.1.1.4" evidence="2"/>
<evidence type="ECO:0000256" key="2">
    <source>
        <dbReference type="ARBA" id="ARBA00013164"/>
    </source>
</evidence>
<dbReference type="GO" id="GO:0004823">
    <property type="term" value="F:leucine-tRNA ligase activity"/>
    <property type="evidence" value="ECO:0007669"/>
    <property type="project" value="UniProtKB-EC"/>
</dbReference>
<dbReference type="Gene3D" id="3.40.50.620">
    <property type="entry name" value="HUPs"/>
    <property type="match status" value="1"/>
</dbReference>
<dbReference type="Pfam" id="PF00133">
    <property type="entry name" value="tRNA-synt_1"/>
    <property type="match status" value="2"/>
</dbReference>
<dbReference type="InterPro" id="IPR009008">
    <property type="entry name" value="Val/Leu/Ile-tRNA-synth_edit"/>
</dbReference>
<evidence type="ECO:0000256" key="8">
    <source>
        <dbReference type="ARBA" id="ARBA00030520"/>
    </source>
</evidence>
<proteinExistence type="inferred from homology"/>
<dbReference type="AlphaFoldDB" id="A0A7S2S7Z8"/>
<feature type="domain" description="Aminoacyl-tRNA synthetase class Ia" evidence="10">
    <location>
        <begin position="24"/>
        <end position="100"/>
    </location>
</feature>
<dbReference type="PANTHER" id="PTHR45794:SF1">
    <property type="entry name" value="LEUCINE--TRNA LIGASE, CYTOPLASMIC"/>
    <property type="match status" value="1"/>
</dbReference>
<evidence type="ECO:0000259" key="11">
    <source>
        <dbReference type="Pfam" id="PF08264"/>
    </source>
</evidence>
<dbReference type="PANTHER" id="PTHR45794">
    <property type="entry name" value="LEUCYL-TRNA SYNTHETASE"/>
    <property type="match status" value="1"/>
</dbReference>
<dbReference type="GO" id="GO:0005524">
    <property type="term" value="F:ATP binding"/>
    <property type="evidence" value="ECO:0007669"/>
    <property type="project" value="UniProtKB-KW"/>
</dbReference>
<dbReference type="InterPro" id="IPR004493">
    <property type="entry name" value="Leu-tRNA-synth_Ia_arc/euk"/>
</dbReference>
<dbReference type="NCBIfam" id="TIGR00395">
    <property type="entry name" value="leuS_arch"/>
    <property type="match status" value="1"/>
</dbReference>